<gene>
    <name evidence="2" type="ORF">JG687_00010645</name>
</gene>
<evidence type="ECO:0000313" key="3">
    <source>
        <dbReference type="Proteomes" id="UP000688947"/>
    </source>
</evidence>
<comment type="caution">
    <text evidence="2">The sequence shown here is derived from an EMBL/GenBank/DDBJ whole genome shotgun (WGS) entry which is preliminary data.</text>
</comment>
<evidence type="ECO:0000256" key="1">
    <source>
        <dbReference type="SAM" id="Coils"/>
    </source>
</evidence>
<reference evidence="2" key="1">
    <citation type="submission" date="2021-01" db="EMBL/GenBank/DDBJ databases">
        <title>Phytophthora aleatoria, a newly-described species from Pinus radiata is distinct from Phytophthora cactorum isolates based on comparative genomics.</title>
        <authorList>
            <person name="Mcdougal R."/>
            <person name="Panda P."/>
            <person name="Williams N."/>
            <person name="Studholme D.J."/>
        </authorList>
    </citation>
    <scope>NUCLEOTIDE SEQUENCE</scope>
    <source>
        <strain evidence="2">NZFS 3830</strain>
    </source>
</reference>
<accession>A0A8T1U6Q2</accession>
<dbReference type="OrthoDB" id="92451at2759"/>
<dbReference type="Proteomes" id="UP000688947">
    <property type="component" value="Unassembled WGS sequence"/>
</dbReference>
<name>A0A8T1U6Q2_9STRA</name>
<dbReference type="VEuPathDB" id="FungiDB:PC110_g10582"/>
<keyword evidence="1" id="KW-0175">Coiled coil</keyword>
<feature type="coiled-coil region" evidence="1">
    <location>
        <begin position="150"/>
        <end position="188"/>
    </location>
</feature>
<evidence type="ECO:0000313" key="2">
    <source>
        <dbReference type="EMBL" id="KAG6956361.1"/>
    </source>
</evidence>
<protein>
    <submittedName>
        <fullName evidence="2">Uncharacterized protein</fullName>
    </submittedName>
</protein>
<organism evidence="2 3">
    <name type="scientific">Phytophthora cactorum</name>
    <dbReference type="NCBI Taxonomy" id="29920"/>
    <lineage>
        <taxon>Eukaryota</taxon>
        <taxon>Sar</taxon>
        <taxon>Stramenopiles</taxon>
        <taxon>Oomycota</taxon>
        <taxon>Peronosporomycetes</taxon>
        <taxon>Peronosporales</taxon>
        <taxon>Peronosporaceae</taxon>
        <taxon>Phytophthora</taxon>
    </lineage>
</organism>
<proteinExistence type="predicted"/>
<sequence>MRREESEAVAAFLEDISVFLDDEADQRTSTSAVTPAHHLAHSVSNETLASHVTHVTIHNTVRQENEKQETTKGSLPEDAAEWKRALHNLKAGKRRDAYRKRLKAEWQTLRCEEVELAARLEDRRTRNQGGMAHSAWRAIAMRQLEGRRVAEAQQEKLKTAVKRRRELIQDAEDMIRKRLKEMDQVQGERSCLDKRIRPEYADERLFEAYLNELDAIYARTDAVFQSCETEPKMGPYLNTTPLKKRDGDIEYYENVGVLHVPFDFKRTCLALWEITRQPYRQLDREEFNGVEDAENTIAVRFRVKCRLHSGGVVSLFTHFVARRYYEEERAVIIWRELWEGEGEFLGMQSDETGWCIIQPRESRVDTIVSSSEGAEEFATTIKTCARLVSMHFSPNVSCHPDFDRFTEVLVTSGKEDNLQVEQMMERLQLGDALIEVGLGNPFASTTC</sequence>
<dbReference type="EMBL" id="JAENGZ010000611">
    <property type="protein sequence ID" value="KAG6956361.1"/>
    <property type="molecule type" value="Genomic_DNA"/>
</dbReference>
<dbReference type="AlphaFoldDB" id="A0A8T1U6Q2"/>